<evidence type="ECO:0000313" key="3">
    <source>
        <dbReference type="Proteomes" id="UP000076567"/>
    </source>
</evidence>
<dbReference type="CDD" id="cd04301">
    <property type="entry name" value="NAT_SF"/>
    <property type="match status" value="1"/>
</dbReference>
<dbReference type="EMBL" id="LRFC01000008">
    <property type="protein sequence ID" value="KZE67814.1"/>
    <property type="molecule type" value="Genomic_DNA"/>
</dbReference>
<dbReference type="AlphaFoldDB" id="A0A163RZD2"/>
<evidence type="ECO:0000259" key="1">
    <source>
        <dbReference type="PROSITE" id="PS51186"/>
    </source>
</evidence>
<dbReference type="InterPro" id="IPR016181">
    <property type="entry name" value="Acyl_CoA_acyltransferase"/>
</dbReference>
<dbReference type="Gene3D" id="3.40.630.30">
    <property type="match status" value="1"/>
</dbReference>
<dbReference type="Pfam" id="PF00583">
    <property type="entry name" value="Acetyltransf_1"/>
    <property type="match status" value="1"/>
</dbReference>
<protein>
    <submittedName>
        <fullName evidence="2">Acetyltransferase</fullName>
    </submittedName>
</protein>
<sequence>MIHMEIRQANEQDINAIINIDQRIIGSDRRKGEISQAVIEERCLIISSEGELFGFLIYHVHFFECCFISLLMIDPAHQRKGLASALLSRIKQISPTVKIFSSTNESNESMKRVFTKNGFSKSGKVDNLDEGDPEIIYFIKRIGE</sequence>
<comment type="caution">
    <text evidence="2">The sequence shown here is derived from an EMBL/GenBank/DDBJ whole genome shotgun (WGS) entry which is preliminary data.</text>
</comment>
<gene>
    <name evidence="2" type="ORF">AWM68_18790</name>
</gene>
<reference evidence="3" key="1">
    <citation type="submission" date="2016-01" db="EMBL/GenBank/DDBJ databases">
        <title>Draft genome of Chromobacterium sp. F49.</title>
        <authorList>
            <person name="Hong K.W."/>
        </authorList>
    </citation>
    <scope>NUCLEOTIDE SEQUENCE [LARGE SCALE GENOMIC DNA]</scope>
    <source>
        <strain evidence="3">P7IIIA</strain>
    </source>
</reference>
<evidence type="ECO:0000313" key="2">
    <source>
        <dbReference type="EMBL" id="KZE67814.1"/>
    </source>
</evidence>
<organism evidence="2 3">
    <name type="scientific">Fictibacillus phosphorivorans</name>
    <dbReference type="NCBI Taxonomy" id="1221500"/>
    <lineage>
        <taxon>Bacteria</taxon>
        <taxon>Bacillati</taxon>
        <taxon>Bacillota</taxon>
        <taxon>Bacilli</taxon>
        <taxon>Bacillales</taxon>
        <taxon>Fictibacillaceae</taxon>
        <taxon>Fictibacillus</taxon>
    </lineage>
</organism>
<keyword evidence="2" id="KW-0808">Transferase</keyword>
<feature type="domain" description="N-acetyltransferase" evidence="1">
    <location>
        <begin position="4"/>
        <end position="142"/>
    </location>
</feature>
<dbReference type="Proteomes" id="UP000076567">
    <property type="component" value="Unassembled WGS sequence"/>
</dbReference>
<proteinExistence type="predicted"/>
<dbReference type="OrthoDB" id="5638018at2"/>
<keyword evidence="3" id="KW-1185">Reference proteome</keyword>
<accession>A0A163RZD2</accession>
<dbReference type="SUPFAM" id="SSF55729">
    <property type="entry name" value="Acyl-CoA N-acyltransferases (Nat)"/>
    <property type="match status" value="1"/>
</dbReference>
<dbReference type="GO" id="GO:0016747">
    <property type="term" value="F:acyltransferase activity, transferring groups other than amino-acyl groups"/>
    <property type="evidence" value="ECO:0007669"/>
    <property type="project" value="InterPro"/>
</dbReference>
<dbReference type="InterPro" id="IPR000182">
    <property type="entry name" value="GNAT_dom"/>
</dbReference>
<dbReference type="PROSITE" id="PS51186">
    <property type="entry name" value="GNAT"/>
    <property type="match status" value="1"/>
</dbReference>
<name>A0A163RZD2_9BACL</name>